<evidence type="ECO:0000313" key="2">
    <source>
        <dbReference type="EMBL" id="KAI9559489.1"/>
    </source>
</evidence>
<proteinExistence type="predicted"/>
<comment type="caution">
    <text evidence="2">The sequence shown here is derived from an EMBL/GenBank/DDBJ whole genome shotgun (WGS) entry which is preliminary data.</text>
</comment>
<dbReference type="AlphaFoldDB" id="A0AAD5KS33"/>
<gene>
    <name evidence="2" type="ORF">GHT06_013483</name>
</gene>
<feature type="region of interest" description="Disordered" evidence="1">
    <location>
        <begin position="413"/>
        <end position="436"/>
    </location>
</feature>
<sequence length="447" mass="51275">MSGFSGREQQERDLVERSRLRERGYYESRFQERERSPLRSAPSDFYRDQALYPASPGYVHYEGYGRVGPDYVFDQRDFHSQGPSRNPRNRGRPIYDQRRVDPLAEQGGRSQYGEGVPRMENSERPNILEQGTEDSYGDEEQPESEEGLEDLILDDLDDQDRLQKFYNRPWRPSSNQSEEPSRPQPAVKSKRASAVMSVSAEPGPSKERTPEPSDKGEPAPLVVPQEVSDALSGWMTKGVSAEESKAISKKTLLEFLDKEFSVKPPKLDGYMHRRAKEKGKLRAIMDVGPTLIDLYMRILSLGEGRTEKKAQELVQDALRQWARAYHHITKQRRKTVIALVEPSFDFLTAEPEAFAPGKEARELLFIGKTRRWREQQDPGRIWDRNERRSRIHLIHCRAIHSFCGRERRLSSRTEAEVSEGDQQVPEHGREVFKGGGGQIVGFCGPME</sequence>
<feature type="compositionally biased region" description="Basic and acidic residues" evidence="1">
    <location>
        <begin position="93"/>
        <end position="102"/>
    </location>
</feature>
<reference evidence="2 3" key="1">
    <citation type="submission" date="2022-05" db="EMBL/GenBank/DDBJ databases">
        <title>A multi-omics perspective on studying reproductive biology in Daphnia sinensis.</title>
        <authorList>
            <person name="Jia J."/>
        </authorList>
    </citation>
    <scope>NUCLEOTIDE SEQUENCE [LARGE SCALE GENOMIC DNA]</scope>
    <source>
        <strain evidence="2 3">WSL</strain>
    </source>
</reference>
<feature type="region of interest" description="Disordered" evidence="1">
    <location>
        <begin position="1"/>
        <end position="48"/>
    </location>
</feature>
<feature type="compositionally biased region" description="Basic and acidic residues" evidence="1">
    <location>
        <begin position="8"/>
        <end position="37"/>
    </location>
</feature>
<feature type="compositionally biased region" description="Acidic residues" evidence="1">
    <location>
        <begin position="131"/>
        <end position="158"/>
    </location>
</feature>
<feature type="region of interest" description="Disordered" evidence="1">
    <location>
        <begin position="64"/>
        <end position="220"/>
    </location>
</feature>
<dbReference type="EMBL" id="WJBH02000004">
    <property type="protein sequence ID" value="KAI9559489.1"/>
    <property type="molecule type" value="Genomic_DNA"/>
</dbReference>
<organism evidence="2 3">
    <name type="scientific">Daphnia sinensis</name>
    <dbReference type="NCBI Taxonomy" id="1820382"/>
    <lineage>
        <taxon>Eukaryota</taxon>
        <taxon>Metazoa</taxon>
        <taxon>Ecdysozoa</taxon>
        <taxon>Arthropoda</taxon>
        <taxon>Crustacea</taxon>
        <taxon>Branchiopoda</taxon>
        <taxon>Diplostraca</taxon>
        <taxon>Cladocera</taxon>
        <taxon>Anomopoda</taxon>
        <taxon>Daphniidae</taxon>
        <taxon>Daphnia</taxon>
        <taxon>Daphnia similis group</taxon>
    </lineage>
</organism>
<name>A0AAD5KS33_9CRUS</name>
<evidence type="ECO:0000313" key="3">
    <source>
        <dbReference type="Proteomes" id="UP000820818"/>
    </source>
</evidence>
<feature type="compositionally biased region" description="Basic and acidic residues" evidence="1">
    <location>
        <begin position="204"/>
        <end position="217"/>
    </location>
</feature>
<protein>
    <submittedName>
        <fullName evidence="2">Uncharacterized protein</fullName>
    </submittedName>
</protein>
<keyword evidence="3" id="KW-1185">Reference proteome</keyword>
<evidence type="ECO:0000256" key="1">
    <source>
        <dbReference type="SAM" id="MobiDB-lite"/>
    </source>
</evidence>
<accession>A0AAD5KS33</accession>
<dbReference type="Proteomes" id="UP000820818">
    <property type="component" value="Linkage Group LG4"/>
</dbReference>